<dbReference type="Pfam" id="PF19655">
    <property type="entry name" value="DUF6158"/>
    <property type="match status" value="1"/>
</dbReference>
<gene>
    <name evidence="2" type="ORF">FHU37_001111</name>
</gene>
<dbReference type="EMBL" id="JACBZD010000001">
    <property type="protein sequence ID" value="NYI04168.1"/>
    <property type="molecule type" value="Genomic_DNA"/>
</dbReference>
<organism evidence="2 3">
    <name type="scientific">Allostreptomyces psammosilenae</name>
    <dbReference type="NCBI Taxonomy" id="1892865"/>
    <lineage>
        <taxon>Bacteria</taxon>
        <taxon>Bacillati</taxon>
        <taxon>Actinomycetota</taxon>
        <taxon>Actinomycetes</taxon>
        <taxon>Kitasatosporales</taxon>
        <taxon>Streptomycetaceae</taxon>
        <taxon>Allostreptomyces</taxon>
    </lineage>
</organism>
<dbReference type="Proteomes" id="UP000567795">
    <property type="component" value="Unassembled WGS sequence"/>
</dbReference>
<sequence length="80" mass="9410">MTERHPHGVDPAELEDAVLMHELAHLHATRHDTFLHGSDDALDRHTERTAELEQEYLRRHPHRQVTRGRTREGARAREIH</sequence>
<dbReference type="AlphaFoldDB" id="A0A853A184"/>
<feature type="compositionally biased region" description="Basic residues" evidence="1">
    <location>
        <begin position="59"/>
        <end position="68"/>
    </location>
</feature>
<evidence type="ECO:0000313" key="2">
    <source>
        <dbReference type="EMBL" id="NYI04168.1"/>
    </source>
</evidence>
<proteinExistence type="predicted"/>
<dbReference type="InterPro" id="IPR046156">
    <property type="entry name" value="DUF6158"/>
</dbReference>
<dbReference type="RefSeq" id="WP_179813106.1">
    <property type="nucleotide sequence ID" value="NZ_JACBZD010000001.1"/>
</dbReference>
<feature type="region of interest" description="Disordered" evidence="1">
    <location>
        <begin position="54"/>
        <end position="80"/>
    </location>
</feature>
<protein>
    <submittedName>
        <fullName evidence="2">Uncharacterized protein</fullName>
    </submittedName>
</protein>
<evidence type="ECO:0000256" key="1">
    <source>
        <dbReference type="SAM" id="MobiDB-lite"/>
    </source>
</evidence>
<reference evidence="2 3" key="1">
    <citation type="submission" date="2020-07" db="EMBL/GenBank/DDBJ databases">
        <title>Sequencing the genomes of 1000 actinobacteria strains.</title>
        <authorList>
            <person name="Klenk H.-P."/>
        </authorList>
    </citation>
    <scope>NUCLEOTIDE SEQUENCE [LARGE SCALE GENOMIC DNA]</scope>
    <source>
        <strain evidence="2 3">DSM 42178</strain>
    </source>
</reference>
<evidence type="ECO:0000313" key="3">
    <source>
        <dbReference type="Proteomes" id="UP000567795"/>
    </source>
</evidence>
<name>A0A853A184_9ACTN</name>
<comment type="caution">
    <text evidence="2">The sequence shown here is derived from an EMBL/GenBank/DDBJ whole genome shotgun (WGS) entry which is preliminary data.</text>
</comment>
<feature type="compositionally biased region" description="Basic and acidic residues" evidence="1">
    <location>
        <begin position="69"/>
        <end position="80"/>
    </location>
</feature>
<keyword evidence="3" id="KW-1185">Reference proteome</keyword>
<accession>A0A853A184</accession>